<dbReference type="EMBL" id="LNCD01000140">
    <property type="protein sequence ID" value="KWV41429.1"/>
    <property type="molecule type" value="Genomic_DNA"/>
</dbReference>
<feature type="domain" description="Multidrug resistance protein MdtA-like barrel-sandwich hybrid" evidence="6">
    <location>
        <begin position="63"/>
        <end position="205"/>
    </location>
</feature>
<dbReference type="Pfam" id="PF25876">
    <property type="entry name" value="HH_MFP_RND"/>
    <property type="match status" value="1"/>
</dbReference>
<keyword evidence="10" id="KW-1185">Reference proteome</keyword>
<feature type="domain" description="Multidrug resistance protein MdtA-like C-terminal permuted SH3" evidence="8">
    <location>
        <begin position="314"/>
        <end position="367"/>
    </location>
</feature>
<evidence type="ECO:0000259" key="8">
    <source>
        <dbReference type="Pfam" id="PF25967"/>
    </source>
</evidence>
<proteinExistence type="inferred from homology"/>
<dbReference type="PANTHER" id="PTHR30158">
    <property type="entry name" value="ACRA/E-RELATED COMPONENT OF DRUG EFFLUX TRANSPORTER"/>
    <property type="match status" value="1"/>
</dbReference>
<sequence length="412" mass="44169">MRGKLYRSLQLSITLAATAALSACDGSKNEYVPPPPPVVHVAQPLVQPVTTYFELTGNTAAFNSVDIEARVQGFLDTIDYRDGASVKQGDQLFSIQSNTYTAQRDQAQASLTSAKASQVGRQQEYQRQLALIKQQATTQTNVDTATAAYDEANANILNAQASLQLAEINLGYTRVLAPFDGVVSAHLVDVGALVGVAGPTKLATIVQLDPIYVYFNVSEPQVLAIKQDLARQGKTFREVDLPNVPVEIGLQGEDGYPHKGRLDYAAPQVDASTGTLQVRGLLDNKDRALLPGFFARVRVPVGHRDGGIFVRDESIGSNQQGSYVLVLGKDDVIEQRQVKTGQRQGRLRVIEEGLDPGDWVVAEGIQRAIPGAKVAPEKVKLDPGEDATSAPHATVVPRTDTPAPSAAEAAKP</sequence>
<comment type="subcellular location">
    <subcellularLocation>
        <location evidence="1">Cell envelope</location>
    </subcellularLocation>
</comment>
<dbReference type="Gene3D" id="2.40.50.100">
    <property type="match status" value="1"/>
</dbReference>
<dbReference type="GO" id="GO:0005886">
    <property type="term" value="C:plasma membrane"/>
    <property type="evidence" value="ECO:0007669"/>
    <property type="project" value="TreeGrafter"/>
</dbReference>
<dbReference type="GO" id="GO:0022857">
    <property type="term" value="F:transmembrane transporter activity"/>
    <property type="evidence" value="ECO:0007669"/>
    <property type="project" value="InterPro"/>
</dbReference>
<dbReference type="Gene3D" id="2.40.420.20">
    <property type="match status" value="1"/>
</dbReference>
<dbReference type="GO" id="GO:0046677">
    <property type="term" value="P:response to antibiotic"/>
    <property type="evidence" value="ECO:0007669"/>
    <property type="project" value="TreeGrafter"/>
</dbReference>
<dbReference type="Proteomes" id="UP000068164">
    <property type="component" value="Unassembled WGS sequence"/>
</dbReference>
<dbReference type="Gene3D" id="1.10.287.470">
    <property type="entry name" value="Helix hairpin bin"/>
    <property type="match status" value="1"/>
</dbReference>
<dbReference type="RefSeq" id="WP_025659802.1">
    <property type="nucleotide sequence ID" value="NZ_LNCD01000140.1"/>
</dbReference>
<feature type="signal peptide" evidence="4">
    <location>
        <begin position="1"/>
        <end position="19"/>
    </location>
</feature>
<dbReference type="Pfam" id="PF25944">
    <property type="entry name" value="Beta-barrel_RND"/>
    <property type="match status" value="1"/>
</dbReference>
<protein>
    <submittedName>
        <fullName evidence="9">Hemolysin secretion protein D</fullName>
    </submittedName>
</protein>
<feature type="region of interest" description="Disordered" evidence="3">
    <location>
        <begin position="376"/>
        <end position="412"/>
    </location>
</feature>
<keyword evidence="4" id="KW-0732">Signal</keyword>
<evidence type="ECO:0000259" key="7">
    <source>
        <dbReference type="Pfam" id="PF25944"/>
    </source>
</evidence>
<comment type="similarity">
    <text evidence="2">Belongs to the membrane fusion protein (MFP) (TC 8.A.1) family.</text>
</comment>
<evidence type="ECO:0000313" key="10">
    <source>
        <dbReference type="Proteomes" id="UP000068164"/>
    </source>
</evidence>
<gene>
    <name evidence="9" type="ORF">AS026_23880</name>
</gene>
<reference evidence="9 10" key="1">
    <citation type="submission" date="2015-11" db="EMBL/GenBank/DDBJ databases">
        <title>Draft Genome Sequence of the Strain BR 10423 (Rhizobium sp.) isolated from nodules of Mimosa pudica.</title>
        <authorList>
            <person name="Barauna A.C."/>
            <person name="Zilli J.E."/>
            <person name="Simoes-Araujo J.L."/>
            <person name="Reis V.M."/>
            <person name="James E.K."/>
            <person name="Reis F.B.Jr."/>
            <person name="Rouws L.F."/>
            <person name="Passos S.R."/>
            <person name="Gois S.R."/>
        </authorList>
    </citation>
    <scope>NUCLEOTIDE SEQUENCE [LARGE SCALE GENOMIC DNA]</scope>
    <source>
        <strain evidence="9 10">BR10423</strain>
    </source>
</reference>
<evidence type="ECO:0000256" key="1">
    <source>
        <dbReference type="ARBA" id="ARBA00004196"/>
    </source>
</evidence>
<dbReference type="InterPro" id="IPR058625">
    <property type="entry name" value="MdtA-like_BSH"/>
</dbReference>
<dbReference type="InterPro" id="IPR058627">
    <property type="entry name" value="MdtA-like_C"/>
</dbReference>
<dbReference type="Gene3D" id="2.40.30.170">
    <property type="match status" value="1"/>
</dbReference>
<dbReference type="FunFam" id="2.40.420.20:FF:000001">
    <property type="entry name" value="Efflux RND transporter periplasmic adaptor subunit"/>
    <property type="match status" value="1"/>
</dbReference>
<evidence type="ECO:0000256" key="3">
    <source>
        <dbReference type="SAM" id="MobiDB-lite"/>
    </source>
</evidence>
<dbReference type="InterPro" id="IPR006143">
    <property type="entry name" value="RND_pump_MFP"/>
</dbReference>
<dbReference type="InterPro" id="IPR058624">
    <property type="entry name" value="MdtA-like_HH"/>
</dbReference>
<name>A0A109J331_9HYPH</name>
<evidence type="ECO:0000313" key="9">
    <source>
        <dbReference type="EMBL" id="KWV41429.1"/>
    </source>
</evidence>
<dbReference type="AlphaFoldDB" id="A0A109J331"/>
<accession>A0A109J331</accession>
<dbReference type="Pfam" id="PF25967">
    <property type="entry name" value="RND-MFP_C"/>
    <property type="match status" value="1"/>
</dbReference>
<dbReference type="InterPro" id="IPR058626">
    <property type="entry name" value="MdtA-like_b-barrel"/>
</dbReference>
<evidence type="ECO:0000259" key="6">
    <source>
        <dbReference type="Pfam" id="PF25917"/>
    </source>
</evidence>
<feature type="domain" description="Multidrug resistance protein MdtA-like alpha-helical hairpin" evidence="5">
    <location>
        <begin position="104"/>
        <end position="173"/>
    </location>
</feature>
<dbReference type="NCBIfam" id="TIGR01730">
    <property type="entry name" value="RND_mfp"/>
    <property type="match status" value="1"/>
</dbReference>
<evidence type="ECO:0000256" key="4">
    <source>
        <dbReference type="SAM" id="SignalP"/>
    </source>
</evidence>
<feature type="chain" id="PRO_5007136390" evidence="4">
    <location>
        <begin position="20"/>
        <end position="412"/>
    </location>
</feature>
<comment type="caution">
    <text evidence="9">The sequence shown here is derived from an EMBL/GenBank/DDBJ whole genome shotgun (WGS) entry which is preliminary data.</text>
</comment>
<evidence type="ECO:0000256" key="2">
    <source>
        <dbReference type="ARBA" id="ARBA00009477"/>
    </source>
</evidence>
<dbReference type="Pfam" id="PF25917">
    <property type="entry name" value="BSH_RND"/>
    <property type="match status" value="1"/>
</dbReference>
<feature type="domain" description="Multidrug resistance protein MdtA-like beta-barrel" evidence="7">
    <location>
        <begin position="210"/>
        <end position="302"/>
    </location>
</feature>
<organism evidence="9 10">
    <name type="scientific">Rhizobium altiplani</name>
    <dbReference type="NCBI Taxonomy" id="1864509"/>
    <lineage>
        <taxon>Bacteria</taxon>
        <taxon>Pseudomonadati</taxon>
        <taxon>Pseudomonadota</taxon>
        <taxon>Alphaproteobacteria</taxon>
        <taxon>Hyphomicrobiales</taxon>
        <taxon>Rhizobiaceae</taxon>
        <taxon>Rhizobium/Agrobacterium group</taxon>
        <taxon>Rhizobium</taxon>
    </lineage>
</organism>
<dbReference type="GO" id="GO:0030313">
    <property type="term" value="C:cell envelope"/>
    <property type="evidence" value="ECO:0007669"/>
    <property type="project" value="UniProtKB-SubCell"/>
</dbReference>
<evidence type="ECO:0000259" key="5">
    <source>
        <dbReference type="Pfam" id="PF25876"/>
    </source>
</evidence>
<dbReference type="SUPFAM" id="SSF111369">
    <property type="entry name" value="HlyD-like secretion proteins"/>
    <property type="match status" value="1"/>
</dbReference>
<dbReference type="PROSITE" id="PS51257">
    <property type="entry name" value="PROKAR_LIPOPROTEIN"/>
    <property type="match status" value="1"/>
</dbReference>
<dbReference type="PANTHER" id="PTHR30158:SF24">
    <property type="entry name" value="HLYD FAMILY SECRETION PROTEIN"/>
    <property type="match status" value="1"/>
</dbReference>